<dbReference type="AlphaFoldDB" id="M7P0H7"/>
<evidence type="ECO:0000256" key="4">
    <source>
        <dbReference type="ARBA" id="ARBA00022989"/>
    </source>
</evidence>
<dbReference type="PATRIC" id="fig|1286106.3.peg.1511"/>
<evidence type="ECO:0000256" key="5">
    <source>
        <dbReference type="ARBA" id="ARBA00023136"/>
    </source>
</evidence>
<comment type="subcellular location">
    <subcellularLocation>
        <location evidence="1">Cell membrane</location>
        <topology evidence="1">Multi-pass membrane protein</topology>
    </subcellularLocation>
</comment>
<feature type="transmembrane region" description="Helical" evidence="6">
    <location>
        <begin position="286"/>
        <end position="307"/>
    </location>
</feature>
<dbReference type="InterPro" id="IPR025857">
    <property type="entry name" value="MacB_PCD"/>
</dbReference>
<dbReference type="GO" id="GO:0005886">
    <property type="term" value="C:plasma membrane"/>
    <property type="evidence" value="ECO:0007669"/>
    <property type="project" value="UniProtKB-SubCell"/>
</dbReference>
<dbReference type="PANTHER" id="PTHR43738:SF2">
    <property type="entry name" value="ABC TRANSPORTER PERMEASE"/>
    <property type="match status" value="1"/>
</dbReference>
<dbReference type="RefSeq" id="WP_009726494.1">
    <property type="nucleotide sequence ID" value="NZ_APHR01000037.1"/>
</dbReference>
<keyword evidence="5 6" id="KW-0472">Membrane</keyword>
<evidence type="ECO:0000256" key="1">
    <source>
        <dbReference type="ARBA" id="ARBA00004651"/>
    </source>
</evidence>
<dbReference type="InterPro" id="IPR003838">
    <property type="entry name" value="ABC3_permease_C"/>
</dbReference>
<sequence>MLFKLAWKSLLERKVSMMLTVLMIAVSAFVLLSVETIRYQAKESFSQTVSGVDLIVGARTGQLNLLLYSVFHIGHPNNNISWQSYQDIASHQAVEWTIPLSLGDSHRGYRVIGTSDAFFEHFRYANRQSLKFADGRPFDDTFDVVIGAAVARQLGYELGRKIVLAHGIAAVSFSQHDDYPFEIVGILAPTGTPIDQSLFVSLNGIEAIHVNWQHGAPIPGSGRVDPDSVDLTPDSITAFMVGLTSRIQTFNVQRMVNDYRQEALMAILPGATLSELWRMLGSVENLLRLISMLVLTGALFGMCNMLLASMRERRYEMSVLRALGYGPWTVFSLLQLEALIMSVVAILVAVAGLHLAVHIMHDQLMVDYSLHLSGQLLNSELWQMIGLILVATFVVALLPAVSAYRHALHTNLGR</sequence>
<dbReference type="Pfam" id="PF12704">
    <property type="entry name" value="MacB_PCD"/>
    <property type="match status" value="1"/>
</dbReference>
<keyword evidence="4 6" id="KW-1133">Transmembrane helix</keyword>
<feature type="transmembrane region" description="Helical" evidence="6">
    <location>
        <begin position="381"/>
        <end position="404"/>
    </location>
</feature>
<evidence type="ECO:0000313" key="10">
    <source>
        <dbReference type="Proteomes" id="UP000012019"/>
    </source>
</evidence>
<dbReference type="eggNOG" id="COG0577">
    <property type="taxonomic scope" value="Bacteria"/>
</dbReference>
<dbReference type="PANTHER" id="PTHR43738">
    <property type="entry name" value="ABC TRANSPORTER, MEMBRANE PROTEIN"/>
    <property type="match status" value="1"/>
</dbReference>
<evidence type="ECO:0000256" key="6">
    <source>
        <dbReference type="SAM" id="Phobius"/>
    </source>
</evidence>
<name>M7P0H7_9GAMM</name>
<dbReference type="OrthoDB" id="9784014at2"/>
<keyword evidence="10" id="KW-1185">Reference proteome</keyword>
<feature type="domain" description="ABC3 transporter permease C-terminal" evidence="7">
    <location>
        <begin position="289"/>
        <end position="406"/>
    </location>
</feature>
<keyword evidence="2" id="KW-1003">Cell membrane</keyword>
<keyword evidence="3 6" id="KW-0812">Transmembrane</keyword>
<reference evidence="9 10" key="1">
    <citation type="journal article" date="2013" name="Genome Announc.">
        <title>Draft Genome Sequence of Methylophaga lonarensis MPLT, a Haloalkaliphilic (Non-Methane-Utilizing) Methylotroph.</title>
        <authorList>
            <person name="Shetty S.A."/>
            <person name="Marathe N.P."/>
            <person name="Munot H."/>
            <person name="Antony C.P."/>
            <person name="Dhotre D.P."/>
            <person name="Murrell J.C."/>
            <person name="Shouche Y.S."/>
        </authorList>
    </citation>
    <scope>NUCLEOTIDE SEQUENCE [LARGE SCALE GENOMIC DNA]</scope>
    <source>
        <strain evidence="9 10">MPL</strain>
    </source>
</reference>
<dbReference type="Proteomes" id="UP000012019">
    <property type="component" value="Unassembled WGS sequence"/>
</dbReference>
<evidence type="ECO:0000259" key="8">
    <source>
        <dbReference type="Pfam" id="PF12704"/>
    </source>
</evidence>
<feature type="transmembrane region" description="Helical" evidence="6">
    <location>
        <begin position="15"/>
        <end position="34"/>
    </location>
</feature>
<accession>M7P0H7</accession>
<evidence type="ECO:0000256" key="2">
    <source>
        <dbReference type="ARBA" id="ARBA00022475"/>
    </source>
</evidence>
<dbReference type="EMBL" id="APHR01000037">
    <property type="protein sequence ID" value="EMR12982.1"/>
    <property type="molecule type" value="Genomic_DNA"/>
</dbReference>
<evidence type="ECO:0000256" key="3">
    <source>
        <dbReference type="ARBA" id="ARBA00022692"/>
    </source>
</evidence>
<organism evidence="9 10">
    <name type="scientific">Methylophaga lonarensis MPL</name>
    <dbReference type="NCBI Taxonomy" id="1286106"/>
    <lineage>
        <taxon>Bacteria</taxon>
        <taxon>Pseudomonadati</taxon>
        <taxon>Pseudomonadota</taxon>
        <taxon>Gammaproteobacteria</taxon>
        <taxon>Thiotrichales</taxon>
        <taxon>Piscirickettsiaceae</taxon>
        <taxon>Methylophaga</taxon>
    </lineage>
</organism>
<feature type="transmembrane region" description="Helical" evidence="6">
    <location>
        <begin position="328"/>
        <end position="361"/>
    </location>
</feature>
<evidence type="ECO:0000313" key="9">
    <source>
        <dbReference type="EMBL" id="EMR12982.1"/>
    </source>
</evidence>
<dbReference type="InterPro" id="IPR051125">
    <property type="entry name" value="ABC-4/HrtB_transporter"/>
</dbReference>
<proteinExistence type="predicted"/>
<comment type="caution">
    <text evidence="9">The sequence shown here is derived from an EMBL/GenBank/DDBJ whole genome shotgun (WGS) entry which is preliminary data.</text>
</comment>
<gene>
    <name evidence="9" type="ORF">MPL1_07528</name>
</gene>
<feature type="transmembrane region" description="Helical" evidence="6">
    <location>
        <begin position="263"/>
        <end position="280"/>
    </location>
</feature>
<dbReference type="STRING" id="1286106.MPL1_07528"/>
<protein>
    <submittedName>
        <fullName evidence="9">Antimicrobial peptide ABC transporter permease</fullName>
    </submittedName>
</protein>
<dbReference type="Pfam" id="PF02687">
    <property type="entry name" value="FtsX"/>
    <property type="match status" value="1"/>
</dbReference>
<feature type="domain" description="MacB-like periplasmic core" evidence="8">
    <location>
        <begin position="18"/>
        <end position="206"/>
    </location>
</feature>
<evidence type="ECO:0000259" key="7">
    <source>
        <dbReference type="Pfam" id="PF02687"/>
    </source>
</evidence>